<proteinExistence type="predicted"/>
<sequence>MFLVCWNHDCRQTYPASDFKAEQMNVTCTRCGDTVISPSGKVMLTGLPNVMPTIDPSKLKEEFPVLDEQLKSKCWDCEREVEVKKPNKGDVPRFVICRECQDKEEDV</sequence>
<dbReference type="RefSeq" id="YP_009151674.1">
    <property type="nucleotide sequence ID" value="NC_027374.1"/>
</dbReference>
<reference evidence="1 2" key="1">
    <citation type="submission" date="2014-07" db="EMBL/GenBank/DDBJ databases">
        <title>Complete Genome of Bacillus megaterium Myophage Moonbeam.</title>
        <authorList>
            <person name="Cadungog J.N."/>
            <person name="Khatemi B.E."/>
            <person name="Hernandez A.C."/>
            <person name="Everett G.F.K."/>
        </authorList>
    </citation>
    <scope>NUCLEOTIDE SEQUENCE [LARGE SCALE GENOMIC DNA]</scope>
</reference>
<organism evidence="1 2">
    <name type="scientific">Bacillus phage Moonbeam</name>
    <dbReference type="NCBI Taxonomy" id="1540091"/>
    <lineage>
        <taxon>Viruses</taxon>
        <taxon>Duplodnaviria</taxon>
        <taxon>Heunggongvirae</taxon>
        <taxon>Uroviricota</taxon>
        <taxon>Caudoviricetes</taxon>
        <taxon>Herelleviridae</taxon>
        <taxon>Bastillevirinae</taxon>
        <taxon>Moonbeamvirus</taxon>
        <taxon>Moonbeamvirus moonbeam</taxon>
    </lineage>
</organism>
<dbReference type="EMBL" id="KM236246">
    <property type="protein sequence ID" value="AIW03509.1"/>
    <property type="molecule type" value="Genomic_DNA"/>
</dbReference>
<name>A0A0A0RPI3_9CAUD</name>
<evidence type="ECO:0000313" key="1">
    <source>
        <dbReference type="EMBL" id="AIW03509.1"/>
    </source>
</evidence>
<dbReference type="GeneID" id="24608086"/>
<protein>
    <submittedName>
        <fullName evidence="1">Uncharacterized protein</fullName>
    </submittedName>
</protein>
<evidence type="ECO:0000313" key="2">
    <source>
        <dbReference type="Proteomes" id="UP000030207"/>
    </source>
</evidence>
<accession>A0A0A0RPI3</accession>
<dbReference type="KEGG" id="vg:24608086"/>
<dbReference type="Proteomes" id="UP000030207">
    <property type="component" value="Segment"/>
</dbReference>
<keyword evidence="2" id="KW-1185">Reference proteome</keyword>
<gene>
    <name evidence="1" type="ORF">CPT_Moonbeam111</name>
</gene>